<name>A0ABR3F2Z7_9AGAR</name>
<evidence type="ECO:0000313" key="5">
    <source>
        <dbReference type="Proteomes" id="UP001465976"/>
    </source>
</evidence>
<evidence type="ECO:0008006" key="6">
    <source>
        <dbReference type="Google" id="ProtNLM"/>
    </source>
</evidence>
<keyword evidence="2" id="KW-0812">Transmembrane</keyword>
<accession>A0ABR3F2Z7</accession>
<comment type="caution">
    <text evidence="4">The sequence shown here is derived from an EMBL/GenBank/DDBJ whole genome shotgun (WGS) entry which is preliminary data.</text>
</comment>
<organism evidence="4 5">
    <name type="scientific">Marasmius crinis-equi</name>
    <dbReference type="NCBI Taxonomy" id="585013"/>
    <lineage>
        <taxon>Eukaryota</taxon>
        <taxon>Fungi</taxon>
        <taxon>Dikarya</taxon>
        <taxon>Basidiomycota</taxon>
        <taxon>Agaricomycotina</taxon>
        <taxon>Agaricomycetes</taxon>
        <taxon>Agaricomycetidae</taxon>
        <taxon>Agaricales</taxon>
        <taxon>Marasmiineae</taxon>
        <taxon>Marasmiaceae</taxon>
        <taxon>Marasmius</taxon>
    </lineage>
</organism>
<feature type="chain" id="PRO_5045831077" description="Glycoside hydrolase family 76 protein" evidence="3">
    <location>
        <begin position="23"/>
        <end position="599"/>
    </location>
</feature>
<evidence type="ECO:0000313" key="4">
    <source>
        <dbReference type="EMBL" id="KAL0569603.1"/>
    </source>
</evidence>
<protein>
    <recommendedName>
        <fullName evidence="6">Glycoside hydrolase family 76 protein</fullName>
    </recommendedName>
</protein>
<dbReference type="CDD" id="cd12087">
    <property type="entry name" value="TM_EGFR-like"/>
    <property type="match status" value="1"/>
</dbReference>
<feature type="compositionally biased region" description="Basic and acidic residues" evidence="1">
    <location>
        <begin position="540"/>
        <end position="557"/>
    </location>
</feature>
<evidence type="ECO:0000256" key="3">
    <source>
        <dbReference type="SAM" id="SignalP"/>
    </source>
</evidence>
<keyword evidence="5" id="KW-1185">Reference proteome</keyword>
<dbReference type="EMBL" id="JBAHYK010001083">
    <property type="protein sequence ID" value="KAL0569603.1"/>
    <property type="molecule type" value="Genomic_DNA"/>
</dbReference>
<proteinExistence type="predicted"/>
<keyword evidence="2" id="KW-0472">Membrane</keyword>
<sequence length="599" mass="64684">MHGRVTLGALLTLLIYLCPVASLSFPSNPTWNSKVTQTSRNRLDTAYAALQEGVNLINSSLAGIAPDFSYPQLLAALANFEHTNKGNGTFYGLVSQYFQGQVPDPSGLKIRDILKWGYAAIRSYKAYGDNTFRDAAIKFWETAYHYTISNQTVALIAPLKNSSVPLHCTTSEGSPIDLQGATFLNTTDNDRRLSVYQSAYFALFSALLAESDPSNSTYLLASTESLNFALHFLQDSNMAALPFPNVVRFMPECPPFFLMFPQGTSTAGFVIEALATLGSMAKGDMVDILSETVAAVLETMSGGLSWFAADSGALPNAYRPFGGDSYDNTTSTDSVDQEDGDMYFLRGLAAALRLGEKLPANLRGVIKVIMGVHYNAIRNYAKFGEGLYGSSWSPGGSGSGSFDMYNQAAAAQILVDGIDLFEEDNNPSPGTLPSSKSRTGTIIGATIGSVIFVSILAIAIFMFLQRNHRRQAAPSSGFTSQRITPFRGEKPWQPFPHASRLHTKGRSGLPVSPDSRGTGVGSGSLVVPVPSAQGTPSSEPNEHRGDESVLDTRHEDGSEGITRQMEMAPGFPDMVRAVYQRLWERDGLETPPDYHSSVG</sequence>
<reference evidence="4 5" key="1">
    <citation type="submission" date="2024-02" db="EMBL/GenBank/DDBJ databases">
        <title>A draft genome for the cacao thread blight pathogen Marasmius crinis-equi.</title>
        <authorList>
            <person name="Cohen S.P."/>
            <person name="Baruah I.K."/>
            <person name="Amoako-Attah I."/>
            <person name="Bukari Y."/>
            <person name="Meinhardt L.W."/>
            <person name="Bailey B.A."/>
        </authorList>
    </citation>
    <scope>NUCLEOTIDE SEQUENCE [LARGE SCALE GENOMIC DNA]</scope>
    <source>
        <strain evidence="4 5">GH-76</strain>
    </source>
</reference>
<gene>
    <name evidence="4" type="ORF">V5O48_012356</name>
</gene>
<keyword evidence="3" id="KW-0732">Signal</keyword>
<feature type="region of interest" description="Disordered" evidence="1">
    <location>
        <begin position="471"/>
        <end position="569"/>
    </location>
</feature>
<feature type="signal peptide" evidence="3">
    <location>
        <begin position="1"/>
        <end position="22"/>
    </location>
</feature>
<feature type="transmembrane region" description="Helical" evidence="2">
    <location>
        <begin position="442"/>
        <end position="464"/>
    </location>
</feature>
<evidence type="ECO:0000256" key="1">
    <source>
        <dbReference type="SAM" id="MobiDB-lite"/>
    </source>
</evidence>
<keyword evidence="2" id="KW-1133">Transmembrane helix</keyword>
<evidence type="ECO:0000256" key="2">
    <source>
        <dbReference type="SAM" id="Phobius"/>
    </source>
</evidence>
<feature type="compositionally biased region" description="Polar residues" evidence="1">
    <location>
        <begin position="473"/>
        <end position="483"/>
    </location>
</feature>
<dbReference type="Proteomes" id="UP001465976">
    <property type="component" value="Unassembled WGS sequence"/>
</dbReference>